<gene>
    <name evidence="2" type="ORF">DW663_03265</name>
</gene>
<dbReference type="EMBL" id="QRHL01000003">
    <property type="protein sequence ID" value="RHF73819.1"/>
    <property type="molecule type" value="Genomic_DNA"/>
</dbReference>
<dbReference type="Proteomes" id="UP000284676">
    <property type="component" value="Unassembled WGS sequence"/>
</dbReference>
<name>A0A414PZ28_FUSMR</name>
<dbReference type="Pfam" id="PF09633">
    <property type="entry name" value="DUF2023"/>
    <property type="match status" value="1"/>
</dbReference>
<proteinExistence type="predicted"/>
<dbReference type="SUPFAM" id="SSF160448">
    <property type="entry name" value="PG1857-like"/>
    <property type="match status" value="1"/>
</dbReference>
<dbReference type="AlphaFoldDB" id="A0A414PZ28"/>
<evidence type="ECO:0000259" key="1">
    <source>
        <dbReference type="Pfam" id="PF09633"/>
    </source>
</evidence>
<dbReference type="InterPro" id="IPR036780">
    <property type="entry name" value="PG1857-like_sf"/>
</dbReference>
<organism evidence="2 3">
    <name type="scientific">Fusobacterium mortiferum</name>
    <dbReference type="NCBI Taxonomy" id="850"/>
    <lineage>
        <taxon>Bacteria</taxon>
        <taxon>Fusobacteriati</taxon>
        <taxon>Fusobacteriota</taxon>
        <taxon>Fusobacteriia</taxon>
        <taxon>Fusobacteriales</taxon>
        <taxon>Fusobacteriaceae</taxon>
        <taxon>Fusobacterium</taxon>
    </lineage>
</organism>
<protein>
    <submittedName>
        <fullName evidence="2">DUF2023 family protein</fullName>
    </submittedName>
</protein>
<dbReference type="Gene3D" id="3.30.2190.10">
    <property type="entry name" value="PG1857-like"/>
    <property type="match status" value="1"/>
</dbReference>
<reference evidence="2 3" key="1">
    <citation type="submission" date="2018-08" db="EMBL/GenBank/DDBJ databases">
        <title>A genome reference for cultivated species of the human gut microbiota.</title>
        <authorList>
            <person name="Zou Y."/>
            <person name="Xue W."/>
            <person name="Luo G."/>
        </authorList>
    </citation>
    <scope>NUCLEOTIDE SEQUENCE [LARGE SCALE GENOMIC DNA]</scope>
    <source>
        <strain evidence="2 3">AM25-1</strain>
    </source>
</reference>
<dbReference type="InterPro" id="IPR018594">
    <property type="entry name" value="DUF2023"/>
</dbReference>
<comment type="caution">
    <text evidence="2">The sequence shown here is derived from an EMBL/GenBank/DDBJ whole genome shotgun (WGS) entry which is preliminary data.</text>
</comment>
<feature type="domain" description="DUF2023" evidence="1">
    <location>
        <begin position="11"/>
        <end position="110"/>
    </location>
</feature>
<evidence type="ECO:0000313" key="3">
    <source>
        <dbReference type="Proteomes" id="UP000284676"/>
    </source>
</evidence>
<accession>A0A414PZ28</accession>
<evidence type="ECO:0000313" key="2">
    <source>
        <dbReference type="EMBL" id="RHF73819.1"/>
    </source>
</evidence>
<dbReference type="RefSeq" id="WP_005883808.1">
    <property type="nucleotide sequence ID" value="NZ_CABMMQ010000001.1"/>
</dbReference>
<dbReference type="GeneID" id="62762931"/>
<sequence>MSEQKRNELGVFFHMMYELNKGLRSLALLTTTTENFEIIKERLDRCSYEYILENLKSGYVNIFFGTKECIEVLKKFKKNSLRDFSPEEDFILGVLLGYNVQQQCKRYINRKKVS</sequence>